<accession>W5SMU6</accession>
<dbReference type="HOGENOM" id="CLU_111029_0_0_12"/>
<reference evidence="3" key="1">
    <citation type="submission" date="2013-02" db="EMBL/GenBank/DDBJ databases">
        <title>Comparative genomics of Borrelia species.</title>
        <authorList>
            <person name="Schwan T.G."/>
            <person name="Raffel S.J."/>
            <person name="Porcella S.F."/>
        </authorList>
    </citation>
    <scope>NUCLEOTIDE SEQUENCE</scope>
    <source>
        <strain evidence="3">DOU</strain>
        <plasmid evidence="3">unnamed</plasmid>
    </source>
</reference>
<dbReference type="InterPro" id="IPR058550">
    <property type="entry name" value="Plasmid_parti_N"/>
</dbReference>
<name>W5SMU6_9SPIR</name>
<dbReference type="InterPro" id="IPR002596">
    <property type="entry name" value="Plasmid_parti"/>
</dbReference>
<evidence type="ECO:0000313" key="3">
    <source>
        <dbReference type="EMBL" id="AHH07943.1"/>
    </source>
</evidence>
<dbReference type="InterPro" id="IPR058551">
    <property type="entry name" value="Plasmid_parti_C"/>
</dbReference>
<gene>
    <name evidence="3" type="ORF">BCD_1877</name>
</gene>
<evidence type="ECO:0000259" key="1">
    <source>
        <dbReference type="Pfam" id="PF01672"/>
    </source>
</evidence>
<geneLocation type="plasmid" evidence="3">
    <name>unnamed</name>
</geneLocation>
<proteinExistence type="predicted"/>
<organism evidence="3">
    <name type="scientific">Borrelia crocidurae DOU</name>
    <dbReference type="NCBI Taxonomy" id="1293575"/>
    <lineage>
        <taxon>Bacteria</taxon>
        <taxon>Pseudomonadati</taxon>
        <taxon>Spirochaetota</taxon>
        <taxon>Spirochaetia</taxon>
        <taxon>Spirochaetales</taxon>
        <taxon>Borreliaceae</taxon>
        <taxon>Borrelia</taxon>
    </lineage>
</organism>
<feature type="domain" description="Plasmid partition protein putative C-terminal" evidence="2">
    <location>
        <begin position="137"/>
        <end position="186"/>
    </location>
</feature>
<keyword evidence="3" id="KW-0614">Plasmid</keyword>
<dbReference type="Pfam" id="PF01672">
    <property type="entry name" value="Plasmid_parti_N"/>
    <property type="match status" value="1"/>
</dbReference>
<evidence type="ECO:0000259" key="2">
    <source>
        <dbReference type="Pfam" id="PF25882"/>
    </source>
</evidence>
<protein>
    <submittedName>
        <fullName evidence="3">Putative plasmid partition protein</fullName>
    </submittedName>
</protein>
<sequence>MIYNGGCMNIKINDRVISKVNSSKVIDQDEKLMNRYNLLKKQLKSNFKNEVYNRVETMKILKEIKDNEYYKMDGYKTFDSFIKDYKLAKSQVYDYLKVATAIEKGIVEEVYLLENGFKNTVILLRNSDSNLMKKSRRNPIKPLRFQLKRQDSYDFYKKNLKLASFVLDELFVHKRDLLEKLIDDFKLSKL</sequence>
<dbReference type="EMBL" id="CP004343">
    <property type="protein sequence ID" value="AHH07943.1"/>
    <property type="molecule type" value="Genomic_DNA"/>
</dbReference>
<feature type="domain" description="Plasmid partition protein putative N-terminal" evidence="1">
    <location>
        <begin position="24"/>
        <end position="129"/>
    </location>
</feature>
<dbReference type="NCBIfam" id="NF033725">
    <property type="entry name" value="borfam_49"/>
    <property type="match status" value="1"/>
</dbReference>
<dbReference type="AlphaFoldDB" id="W5SMU6"/>
<dbReference type="Pfam" id="PF25882">
    <property type="entry name" value="Plasmid_parti_C"/>
    <property type="match status" value="1"/>
</dbReference>